<name>A0AAD9NHA5_9ANNE</name>
<feature type="region of interest" description="Disordered" evidence="1">
    <location>
        <begin position="398"/>
        <end position="426"/>
    </location>
</feature>
<evidence type="ECO:0000313" key="2">
    <source>
        <dbReference type="EMBL" id="KAK2168563.1"/>
    </source>
</evidence>
<feature type="compositionally biased region" description="Basic residues" evidence="1">
    <location>
        <begin position="253"/>
        <end position="262"/>
    </location>
</feature>
<feature type="compositionally biased region" description="Low complexity" evidence="1">
    <location>
        <begin position="146"/>
        <end position="167"/>
    </location>
</feature>
<organism evidence="2 3">
    <name type="scientific">Paralvinella palmiformis</name>
    <dbReference type="NCBI Taxonomy" id="53620"/>
    <lineage>
        <taxon>Eukaryota</taxon>
        <taxon>Metazoa</taxon>
        <taxon>Spiralia</taxon>
        <taxon>Lophotrochozoa</taxon>
        <taxon>Annelida</taxon>
        <taxon>Polychaeta</taxon>
        <taxon>Sedentaria</taxon>
        <taxon>Canalipalpata</taxon>
        <taxon>Terebellida</taxon>
        <taxon>Terebelliformia</taxon>
        <taxon>Alvinellidae</taxon>
        <taxon>Paralvinella</taxon>
    </lineage>
</organism>
<evidence type="ECO:0000256" key="1">
    <source>
        <dbReference type="SAM" id="MobiDB-lite"/>
    </source>
</evidence>
<feature type="region of interest" description="Disordered" evidence="1">
    <location>
        <begin position="176"/>
        <end position="195"/>
    </location>
</feature>
<dbReference type="AlphaFoldDB" id="A0AAD9NHA5"/>
<feature type="region of interest" description="Disordered" evidence="1">
    <location>
        <begin position="135"/>
        <end position="167"/>
    </location>
</feature>
<feature type="region of interest" description="Disordered" evidence="1">
    <location>
        <begin position="18"/>
        <end position="63"/>
    </location>
</feature>
<feature type="compositionally biased region" description="Basic and acidic residues" evidence="1">
    <location>
        <begin position="37"/>
        <end position="52"/>
    </location>
</feature>
<sequence>MKPSETSPCLSEESRITILSSRNKRPAPKPPSTDPYINERSHDLDTDTDNKLGHPSVDTGERGRHLAVQLPGEVSAADKWDQECGHNERNFVLGERKSSALGSSGVRGDDVPVCNRIVADGTGSGRTVIGRTGIDGVEVSSPEDNVTSVSVLSDSGTVSSSSGYTSDLPDVIHRSSAAMRSQSPVPEQRDQEQFGEDECVLDFDEEDEDEENSEESLGRHTLLYKEYRGEDFARYLEDDQESGLGQTPVAPPRKSRYAKKSNTHVVQPLSTNGSIMDYERKKGLRQRFSQIFTLSRQHKNVLTESASKSRIQNFSFADSKMGEHMASGDLDRSDTALSDFGLRQTWSGTDTLAVRSLKRRSDISTRPKRSSSVGDILERPNIEFGEDFESRRKSQIYDSKQLGKDRKKSSIWSKLGKSKKKKVKSKYELDNTVDNPLITGDKDDGDVHL</sequence>
<feature type="region of interest" description="Disordered" evidence="1">
    <location>
        <begin position="239"/>
        <end position="262"/>
    </location>
</feature>
<proteinExistence type="predicted"/>
<protein>
    <submittedName>
        <fullName evidence="2">Uncharacterized protein</fullName>
    </submittedName>
</protein>
<accession>A0AAD9NHA5</accession>
<dbReference type="Proteomes" id="UP001208570">
    <property type="component" value="Unassembled WGS sequence"/>
</dbReference>
<dbReference type="EMBL" id="JAODUP010000016">
    <property type="protein sequence ID" value="KAK2168563.1"/>
    <property type="molecule type" value="Genomic_DNA"/>
</dbReference>
<reference evidence="2" key="1">
    <citation type="journal article" date="2023" name="Mol. Biol. Evol.">
        <title>Third-Generation Sequencing Reveals the Adaptive Role of the Epigenome in Three Deep-Sea Polychaetes.</title>
        <authorList>
            <person name="Perez M."/>
            <person name="Aroh O."/>
            <person name="Sun Y."/>
            <person name="Lan Y."/>
            <person name="Juniper S.K."/>
            <person name="Young C.R."/>
            <person name="Angers B."/>
            <person name="Qian P.Y."/>
        </authorList>
    </citation>
    <scope>NUCLEOTIDE SEQUENCE</scope>
    <source>
        <strain evidence="2">P08H-3</strain>
    </source>
</reference>
<comment type="caution">
    <text evidence="2">The sequence shown here is derived from an EMBL/GenBank/DDBJ whole genome shotgun (WGS) entry which is preliminary data.</text>
</comment>
<gene>
    <name evidence="2" type="ORF">LSH36_16g14030</name>
</gene>
<evidence type="ECO:0000313" key="3">
    <source>
        <dbReference type="Proteomes" id="UP001208570"/>
    </source>
</evidence>
<keyword evidence="3" id="KW-1185">Reference proteome</keyword>